<dbReference type="SUPFAM" id="SSF53218">
    <property type="entry name" value="Molybdenum cofactor biosynthesis proteins"/>
    <property type="match status" value="1"/>
</dbReference>
<dbReference type="CDD" id="cd03522">
    <property type="entry name" value="MoeA_like"/>
    <property type="match status" value="1"/>
</dbReference>
<keyword evidence="3" id="KW-0808">Transferase</keyword>
<dbReference type="InterPro" id="IPR029044">
    <property type="entry name" value="Nucleotide-diphossugar_trans"/>
</dbReference>
<evidence type="ECO:0000313" key="3">
    <source>
        <dbReference type="EMBL" id="MFD1704478.1"/>
    </source>
</evidence>
<gene>
    <name evidence="3" type="ORF">ACFSCV_15830</name>
</gene>
<keyword evidence="4" id="KW-1185">Reference proteome</keyword>
<protein>
    <submittedName>
        <fullName evidence="3">NTP transferase domain-containing protein</fullName>
    </submittedName>
</protein>
<dbReference type="PANTHER" id="PTHR43777">
    <property type="entry name" value="MOLYBDENUM COFACTOR CYTIDYLYLTRANSFERASE"/>
    <property type="match status" value="1"/>
</dbReference>
<comment type="caution">
    <text evidence="3">The sequence shown here is derived from an EMBL/GenBank/DDBJ whole genome shotgun (WGS) entry which is preliminary data.</text>
</comment>
<evidence type="ECO:0000313" key="4">
    <source>
        <dbReference type="Proteomes" id="UP001597308"/>
    </source>
</evidence>
<dbReference type="InterPro" id="IPR001453">
    <property type="entry name" value="MoaB/Mog_dom"/>
</dbReference>
<sequence length="537" mass="54634">MRFGSVPVAQAVGAVAAHAVRAEGVAIRKGAVVTLADAAALTRAGVSEMVVAELAPDDVPENEAAHRIATALAGAGVRVDHPFTGRANLFADEAGLLLVDRAGVDALNAITEDVTFATLPEHAAVARDAMAATVKIIPFALPEATVAAAEAAARASGPLVRIAPYRVTRVAAVSTLLPGLATKVVDKTIATFERRLAPAGAKVVGELRVPHDADALARAIVSLTPADPELIVVFGASAITDRRDVVPMAIEAVGGSVERLGMPVDPGNLLLLGRIGNVPVVGAPGCARSPKENGFDWVLGRLLARTPVSGSDIAGMGVGGLLMEIVSRPQLRAEAEEGGGRVAGVVLAAGRSSRMEGPNKLLEIVEGRPLVRHAVEAALASKALSEVVVVVGHQADRVEAALAGLPVRFAANPKFGEGLSSSLKAGLAALPAGVDGALVLLGDMPRVDAGLVARLVAAFDPAAGAHVVLPTFGGKRGNPVLWGRRFFGELATVEGDVGGRHLLGQHVEAVREVDVGQAGVLMDVDTPAALAALRAGE</sequence>
<dbReference type="Pfam" id="PF00994">
    <property type="entry name" value="MoCF_biosynth"/>
    <property type="match status" value="1"/>
</dbReference>
<reference evidence="4" key="1">
    <citation type="journal article" date="2019" name="Int. J. Syst. Evol. Microbiol.">
        <title>The Global Catalogue of Microorganisms (GCM) 10K type strain sequencing project: providing services to taxonomists for standard genome sequencing and annotation.</title>
        <authorList>
            <consortium name="The Broad Institute Genomics Platform"/>
            <consortium name="The Broad Institute Genome Sequencing Center for Infectious Disease"/>
            <person name="Wu L."/>
            <person name="Ma J."/>
        </authorList>
    </citation>
    <scope>NUCLEOTIDE SEQUENCE [LARGE SCALE GENOMIC DNA]</scope>
    <source>
        <strain evidence="4">KCTC 23707</strain>
    </source>
</reference>
<dbReference type="EMBL" id="JBHUER010000010">
    <property type="protein sequence ID" value="MFD1704478.1"/>
    <property type="molecule type" value="Genomic_DNA"/>
</dbReference>
<organism evidence="3 4">
    <name type="scientific">Methylopila henanensis</name>
    <dbReference type="NCBI Taxonomy" id="873516"/>
    <lineage>
        <taxon>Bacteria</taxon>
        <taxon>Pseudomonadati</taxon>
        <taxon>Pseudomonadota</taxon>
        <taxon>Alphaproteobacteria</taxon>
        <taxon>Hyphomicrobiales</taxon>
        <taxon>Methylopilaceae</taxon>
        <taxon>Methylopila</taxon>
    </lineage>
</organism>
<dbReference type="InterPro" id="IPR025877">
    <property type="entry name" value="MobA-like_NTP_Trfase"/>
</dbReference>
<dbReference type="PIRSF" id="PIRSF036626">
    <property type="entry name" value="MPTBd_MobAlike"/>
    <property type="match status" value="1"/>
</dbReference>
<dbReference type="PANTHER" id="PTHR43777:SF1">
    <property type="entry name" value="MOLYBDENUM COFACTOR CYTIDYLYLTRANSFERASE"/>
    <property type="match status" value="1"/>
</dbReference>
<dbReference type="Gene3D" id="3.40.980.10">
    <property type="entry name" value="MoaB/Mog-like domain"/>
    <property type="match status" value="1"/>
</dbReference>
<name>A0ABW4KAR3_9HYPH</name>
<dbReference type="InterPro" id="IPR036425">
    <property type="entry name" value="MoaB/Mog-like_dom_sf"/>
</dbReference>
<accession>A0ABW4KAR3</accession>
<keyword evidence="1" id="KW-0460">Magnesium</keyword>
<dbReference type="Proteomes" id="UP001597308">
    <property type="component" value="Unassembled WGS sequence"/>
</dbReference>
<dbReference type="InterPro" id="IPR012184">
    <property type="entry name" value="Bifunc_Mopterin-bd"/>
</dbReference>
<dbReference type="Pfam" id="PF12804">
    <property type="entry name" value="NTP_transf_3"/>
    <property type="match status" value="1"/>
</dbReference>
<dbReference type="Gene3D" id="3.90.550.10">
    <property type="entry name" value="Spore Coat Polysaccharide Biosynthesis Protein SpsA, Chain A"/>
    <property type="match status" value="1"/>
</dbReference>
<evidence type="ECO:0000256" key="1">
    <source>
        <dbReference type="ARBA" id="ARBA00022842"/>
    </source>
</evidence>
<feature type="domain" description="MoaB/Mog" evidence="2">
    <location>
        <begin position="169"/>
        <end position="304"/>
    </location>
</feature>
<dbReference type="GO" id="GO:0016740">
    <property type="term" value="F:transferase activity"/>
    <property type="evidence" value="ECO:0007669"/>
    <property type="project" value="UniProtKB-KW"/>
</dbReference>
<proteinExistence type="predicted"/>
<dbReference type="CDD" id="cd04182">
    <property type="entry name" value="GT_2_like_f"/>
    <property type="match status" value="1"/>
</dbReference>
<dbReference type="SUPFAM" id="SSF53448">
    <property type="entry name" value="Nucleotide-diphospho-sugar transferases"/>
    <property type="match status" value="1"/>
</dbReference>
<dbReference type="RefSeq" id="WP_378800533.1">
    <property type="nucleotide sequence ID" value="NZ_JBHUER010000010.1"/>
</dbReference>
<evidence type="ECO:0000259" key="2">
    <source>
        <dbReference type="SMART" id="SM00852"/>
    </source>
</evidence>
<dbReference type="SMART" id="SM00852">
    <property type="entry name" value="MoCF_biosynth"/>
    <property type="match status" value="1"/>
</dbReference>